<dbReference type="Pfam" id="PF03018">
    <property type="entry name" value="Dirigent"/>
    <property type="match status" value="2"/>
</dbReference>
<dbReference type="OrthoDB" id="644695at2759"/>
<dbReference type="EMBL" id="JAGGNH010000006">
    <property type="protein sequence ID" value="KAJ0969030.1"/>
    <property type="molecule type" value="Genomic_DNA"/>
</dbReference>
<keyword evidence="4" id="KW-0052">Apoplast</keyword>
<dbReference type="AlphaFoldDB" id="A0A9D5HAD1"/>
<evidence type="ECO:0000256" key="2">
    <source>
        <dbReference type="ARBA" id="ARBA00011738"/>
    </source>
</evidence>
<accession>A0A9D5HAD1</accession>
<dbReference type="Proteomes" id="UP001085076">
    <property type="component" value="Miscellaneous, Linkage group lg06"/>
</dbReference>
<dbReference type="GO" id="GO:0009699">
    <property type="term" value="P:phenylpropanoid biosynthetic process"/>
    <property type="evidence" value="ECO:0007669"/>
    <property type="project" value="UniProtKB-ARBA"/>
</dbReference>
<dbReference type="Gene3D" id="2.40.480.10">
    <property type="entry name" value="Allene oxide cyclase-like"/>
    <property type="match status" value="2"/>
</dbReference>
<evidence type="ECO:0000256" key="1">
    <source>
        <dbReference type="ARBA" id="ARBA00010746"/>
    </source>
</evidence>
<name>A0A9D5HAD1_9LILI</name>
<reference evidence="5" key="1">
    <citation type="submission" date="2021-03" db="EMBL/GenBank/DDBJ databases">
        <authorList>
            <person name="Li Z."/>
            <person name="Yang C."/>
        </authorList>
    </citation>
    <scope>NUCLEOTIDE SEQUENCE</scope>
    <source>
        <strain evidence="5">Dzin_1.0</strain>
        <tissue evidence="5">Leaf</tissue>
    </source>
</reference>
<keyword evidence="3 4" id="KW-0964">Secreted</keyword>
<dbReference type="GO" id="GO:0048046">
    <property type="term" value="C:apoplast"/>
    <property type="evidence" value="ECO:0007669"/>
    <property type="project" value="UniProtKB-SubCell"/>
</dbReference>
<comment type="subcellular location">
    <subcellularLocation>
        <location evidence="4">Secreted</location>
        <location evidence="4">Extracellular space</location>
        <location evidence="4">Apoplast</location>
    </subcellularLocation>
</comment>
<keyword evidence="6" id="KW-1185">Reference proteome</keyword>
<comment type="caution">
    <text evidence="5">The sequence shown here is derived from an EMBL/GenBank/DDBJ whole genome shotgun (WGS) entry which is preliminary data.</text>
</comment>
<comment type="subunit">
    <text evidence="2 4">Homodimer.</text>
</comment>
<protein>
    <recommendedName>
        <fullName evidence="4">Dirigent protein</fullName>
    </recommendedName>
</protein>
<feature type="signal peptide" evidence="4">
    <location>
        <begin position="1"/>
        <end position="30"/>
    </location>
</feature>
<reference evidence="5" key="2">
    <citation type="journal article" date="2022" name="Hortic Res">
        <title>The genome of Dioscorea zingiberensis sheds light on the biosynthesis, origin and evolution of the medicinally important diosgenin saponins.</title>
        <authorList>
            <person name="Li Y."/>
            <person name="Tan C."/>
            <person name="Li Z."/>
            <person name="Guo J."/>
            <person name="Li S."/>
            <person name="Chen X."/>
            <person name="Wang C."/>
            <person name="Dai X."/>
            <person name="Yang H."/>
            <person name="Song W."/>
            <person name="Hou L."/>
            <person name="Xu J."/>
            <person name="Tong Z."/>
            <person name="Xu A."/>
            <person name="Yuan X."/>
            <person name="Wang W."/>
            <person name="Yang Q."/>
            <person name="Chen L."/>
            <person name="Sun Z."/>
            <person name="Wang K."/>
            <person name="Pan B."/>
            <person name="Chen J."/>
            <person name="Bao Y."/>
            <person name="Liu F."/>
            <person name="Qi X."/>
            <person name="Gang D.R."/>
            <person name="Wen J."/>
            <person name="Li J."/>
        </authorList>
    </citation>
    <scope>NUCLEOTIDE SEQUENCE</scope>
    <source>
        <strain evidence="5">Dzin_1.0</strain>
    </source>
</reference>
<comment type="function">
    <text evidence="4">Dirigent proteins impart stereoselectivity on the phenoxy radical-coupling reaction, yielding optically active lignans from two molecules of coniferyl alcohol in the biosynthesis of lignans, flavonolignans, and alkaloids and thus plays a central role in plant secondary metabolism.</text>
</comment>
<keyword evidence="4" id="KW-0732">Signal</keyword>
<gene>
    <name evidence="5" type="ORF">J5N97_021907</name>
</gene>
<comment type="similarity">
    <text evidence="1 4">Belongs to the plant dirigent protein family.</text>
</comment>
<dbReference type="InterPro" id="IPR004265">
    <property type="entry name" value="Dirigent"/>
</dbReference>
<evidence type="ECO:0000313" key="5">
    <source>
        <dbReference type="EMBL" id="KAJ0969030.1"/>
    </source>
</evidence>
<evidence type="ECO:0000256" key="3">
    <source>
        <dbReference type="ARBA" id="ARBA00022525"/>
    </source>
</evidence>
<proteinExistence type="inferred from homology"/>
<evidence type="ECO:0000256" key="4">
    <source>
        <dbReference type="RuleBase" id="RU363099"/>
    </source>
</evidence>
<dbReference type="PANTHER" id="PTHR21495">
    <property type="entry name" value="NUCLEOPORIN-RELATED"/>
    <property type="match status" value="1"/>
</dbReference>
<organism evidence="5 6">
    <name type="scientific">Dioscorea zingiberensis</name>
    <dbReference type="NCBI Taxonomy" id="325984"/>
    <lineage>
        <taxon>Eukaryota</taxon>
        <taxon>Viridiplantae</taxon>
        <taxon>Streptophyta</taxon>
        <taxon>Embryophyta</taxon>
        <taxon>Tracheophyta</taxon>
        <taxon>Spermatophyta</taxon>
        <taxon>Magnoliopsida</taxon>
        <taxon>Liliopsida</taxon>
        <taxon>Dioscoreales</taxon>
        <taxon>Dioscoreaceae</taxon>
        <taxon>Dioscorea</taxon>
    </lineage>
</organism>
<sequence>MIRLMEVNLHHHLLLLLLLLTLSLFSQGHAHYHLGKEKVTHLHFYYHETIRGDNPSAVVVAHPKDTIVNASNPGPFGTVYIVDDLLTEGPEPDSKVVGQAQGLYVSASRQRTLIVLVIDYGFTSGEFNGSSISVLSRNPVTESERELAVVGGRGKFRMARGFANLKTYSLNATAGVVIVEYHVTVFHYDHIEGHAHHYLGKEKVTQLHFFFHDTITGDNPSAVLVAQPNGTKVGNGRFGEVYAIDDPLTESPDPNSKVLGHAQGLYVFAGQKELVLVFAVDFGFTSGEFNGSSISVLSRNPIMETDRELAVVGGRGKFRMARGFANLHTYFANTTSRNAIVEYHVTVFHYE</sequence>
<evidence type="ECO:0000313" key="6">
    <source>
        <dbReference type="Proteomes" id="UP001085076"/>
    </source>
</evidence>
<feature type="chain" id="PRO_5039741594" description="Dirigent protein" evidence="4">
    <location>
        <begin position="31"/>
        <end position="351"/>
    </location>
</feature>
<dbReference type="InterPro" id="IPR044859">
    <property type="entry name" value="Allene_oxi_cyc_Dirigent"/>
</dbReference>